<evidence type="ECO:0000313" key="4">
    <source>
        <dbReference type="Proteomes" id="UP000244855"/>
    </source>
</evidence>
<feature type="compositionally biased region" description="Low complexity" evidence="1">
    <location>
        <begin position="140"/>
        <end position="166"/>
    </location>
</feature>
<evidence type="ECO:0000313" key="3">
    <source>
        <dbReference type="EMBL" id="PVH95306.1"/>
    </source>
</evidence>
<keyword evidence="4" id="KW-1185">Reference proteome</keyword>
<organism evidence="3 4">
    <name type="scientific">Periconia macrospinosa</name>
    <dbReference type="NCBI Taxonomy" id="97972"/>
    <lineage>
        <taxon>Eukaryota</taxon>
        <taxon>Fungi</taxon>
        <taxon>Dikarya</taxon>
        <taxon>Ascomycota</taxon>
        <taxon>Pezizomycotina</taxon>
        <taxon>Dothideomycetes</taxon>
        <taxon>Pleosporomycetidae</taxon>
        <taxon>Pleosporales</taxon>
        <taxon>Massarineae</taxon>
        <taxon>Periconiaceae</taxon>
        <taxon>Periconia</taxon>
    </lineage>
</organism>
<feature type="compositionally biased region" description="Low complexity" evidence="1">
    <location>
        <begin position="17"/>
        <end position="29"/>
    </location>
</feature>
<feature type="region of interest" description="Disordered" evidence="1">
    <location>
        <begin position="115"/>
        <end position="166"/>
    </location>
</feature>
<protein>
    <recommendedName>
        <fullName evidence="2">Oxidoreductase acuF-like C2H2 type zinc-finger domain-containing protein</fullName>
    </recommendedName>
</protein>
<reference evidence="3 4" key="1">
    <citation type="journal article" date="2018" name="Sci. Rep.">
        <title>Comparative genomics provides insights into the lifestyle and reveals functional heterogeneity of dark septate endophytic fungi.</title>
        <authorList>
            <person name="Knapp D.G."/>
            <person name="Nemeth J.B."/>
            <person name="Barry K."/>
            <person name="Hainaut M."/>
            <person name="Henrissat B."/>
            <person name="Johnson J."/>
            <person name="Kuo A."/>
            <person name="Lim J.H.P."/>
            <person name="Lipzen A."/>
            <person name="Nolan M."/>
            <person name="Ohm R.A."/>
            <person name="Tamas L."/>
            <person name="Grigoriev I.V."/>
            <person name="Spatafora J.W."/>
            <person name="Nagy L.G."/>
            <person name="Kovacs G.M."/>
        </authorList>
    </citation>
    <scope>NUCLEOTIDE SEQUENCE [LARGE SCALE GENOMIC DNA]</scope>
    <source>
        <strain evidence="3 4">DSE2036</strain>
    </source>
</reference>
<accession>A0A2V1DB02</accession>
<feature type="region of interest" description="Disordered" evidence="1">
    <location>
        <begin position="1"/>
        <end position="29"/>
    </location>
</feature>
<dbReference type="PANTHER" id="PTHR35391:SF5">
    <property type="entry name" value="DUF6590 DOMAIN-CONTAINING PROTEIN"/>
    <property type="match status" value="1"/>
</dbReference>
<gene>
    <name evidence="3" type="ORF">DM02DRAFT_164178</name>
</gene>
<feature type="compositionally biased region" description="Basic and acidic residues" evidence="1">
    <location>
        <begin position="1"/>
        <end position="11"/>
    </location>
</feature>
<proteinExistence type="predicted"/>
<dbReference type="STRING" id="97972.A0A2V1DB02"/>
<feature type="domain" description="Oxidoreductase acuF-like C2H2 type zinc-finger" evidence="2">
    <location>
        <begin position="208"/>
        <end position="233"/>
    </location>
</feature>
<evidence type="ECO:0000256" key="1">
    <source>
        <dbReference type="SAM" id="MobiDB-lite"/>
    </source>
</evidence>
<dbReference type="Proteomes" id="UP000244855">
    <property type="component" value="Unassembled WGS sequence"/>
</dbReference>
<evidence type="ECO:0000259" key="2">
    <source>
        <dbReference type="Pfam" id="PF26082"/>
    </source>
</evidence>
<dbReference type="InterPro" id="IPR058925">
    <property type="entry name" value="zf-C2H2_AcuF"/>
</dbReference>
<dbReference type="OrthoDB" id="20872at2759"/>
<name>A0A2V1DB02_9PLEO</name>
<dbReference type="Pfam" id="PF26082">
    <property type="entry name" value="zf-C2H2_AcuF"/>
    <property type="match status" value="1"/>
</dbReference>
<dbReference type="PANTHER" id="PTHR35391">
    <property type="entry name" value="C2H2-TYPE DOMAIN-CONTAINING PROTEIN-RELATED"/>
    <property type="match status" value="1"/>
</dbReference>
<sequence length="508" mass="56870">MSLVQEIKKTDDESEMSESSVTSNNSTNDTLQQCANDLYEYVQLLNELHPSIEAFLPLAEEHAVIPEEHESELTAPMMFSNLIRSKYDQAPMALISSLGQLNFERYNRMAEAREKNLADVDEQPATQEELEEKSTIFHDSGLGSSLPSSAARTNNAPSPAAPSVAARPVAPRSIAPSSITASSLAFTVAGKTRYRLPRLPKDAATMLFSCNFCAKKVSFTNERAWQQHLLQDLLPYSCLEPGCTKINEVFATRKLWIRHLEREHGVNAQSPPRLCLLCQNYTGSGRVQICRHYADHLEDIAIAASPLEVADEEESDDDSNKSDVLTGKKRSALGVIEEGIEEEEVGKQPNKYSSLPVNDGIFPSCAICSREVGTERCPCEDERLKIAVSQAERRHMHLPMENSRNFVLEKTRGQILDHFNQVSARLTSRYQADISATSDPKRNAKTRSAYQLDIDQAWRASVLLYPETLDYYYSLCEIELPEEGSRALQASVIDEYLRKGRFAAGRRE</sequence>
<dbReference type="AlphaFoldDB" id="A0A2V1DB02"/>
<dbReference type="EMBL" id="KZ805501">
    <property type="protein sequence ID" value="PVH95306.1"/>
    <property type="molecule type" value="Genomic_DNA"/>
</dbReference>